<feature type="region of interest" description="Disordered" evidence="1">
    <location>
        <begin position="1041"/>
        <end position="1061"/>
    </location>
</feature>
<comment type="caution">
    <text evidence="2">The sequence shown here is derived from an EMBL/GenBank/DDBJ whole genome shotgun (WGS) entry which is preliminary data.</text>
</comment>
<evidence type="ECO:0000313" key="3">
    <source>
        <dbReference type="Proteomes" id="UP000028837"/>
    </source>
</evidence>
<dbReference type="OrthoDB" id="329910at2759"/>
<feature type="compositionally biased region" description="Low complexity" evidence="1">
    <location>
        <begin position="566"/>
        <end position="578"/>
    </location>
</feature>
<feature type="region of interest" description="Disordered" evidence="1">
    <location>
        <begin position="476"/>
        <end position="503"/>
    </location>
</feature>
<gene>
    <name evidence="2" type="ORF">TGDOM2_314700</name>
</gene>
<dbReference type="AlphaFoldDB" id="A0A086JY27"/>
<protein>
    <submittedName>
        <fullName evidence="2">Uncharacterized protein</fullName>
    </submittedName>
</protein>
<feature type="region of interest" description="Disordered" evidence="1">
    <location>
        <begin position="437"/>
        <end position="462"/>
    </location>
</feature>
<sequence length="1237" mass="134691">MEKEIPACGKEFQKMSADLEQVRHGPRHAAHAKSLHIDNVCSVGDEFSGKFVGIFSEELSESFSGGRNTRASSQEVSEGLAPHMFGDTESQPVDGSETDTPLAPHFPSLTVSESILRPSGETPDVCVADGEGHRMCASVVSDSVDASLPSSVGSGIVGDKAALGTGGALNKGCVDDREDVSVPDVFASEVPRSIPSTCETSIRSQRAFDNFPNRELSVTISSRVVDDSGAYGLDRELSTEFTGELYHGNSCSWDPCINEDDRNAKCSQVTNSSSTVVLQGNAEKDDMPDNGHTLVRELIEEFGKRRTNFSVLVPKVLNLVRLFFRRSEMGCWDSPIPAPLPTCAAFNDGDQAKTVRLLEDFFPFFSSQGGLLLCTQGRRLESGGGGKYYFQDKHGRVVGCHKHDLAEYTAQGCVSSPVLLKTLLFCLVLKPLPRSTQRGAETPVAGATGGVPLKSHTSTLSPNNFLSQRASAVCDGTDHEVSKASKSPTPPLPDQRHTGRRSCAASEKPFIHSASLEDRAFPSKGDVPVGLGEREAQLWKAVLDVKELVGQTERLMSCVNIEAGQSTGTSTSPGPRSRNPMPLPGDREYLSLDAERACMGCEDSGEFGSFLSSYHFQTSTVRTSNPQRLVRVYRSLVQKEKTHTVEHLIRVWSVTLHIHDTEEANNCNSGGIHKEQSTSGWESDAGRGDMSGGGYSADTVNSQQRVKAESAKGGAGIQAGRNSRHQLDTTGVGERIENMADTHSHVNRCLEQTAVGETSSLTRKEDRGAMWRPCVSLLWVKPLPLEQSMMKWSRRSVMTEASLSDCCENNSMAYTFPSVVSGGRSYDERSHTVNNVNERDELQPHRVASCASTRLPSHPSSATYTPSLLSPVSCVRGASPGRGSRDDMLQHSLDLAGLESLKRGRHMTAWLARRVATSRLQGLSIRDGEGTTRERAQFTNTNRDNVFPLNEEGANERCNDWERGSRGSAGTDEQEEDLHSLLVPKSRRVSGTGRLGGGYSAGRIIRGCVNGIRQHTLLPHKEKTRLSSEVDGEFDFVVPGRRRISMGGPSSASKPHGGRRGELVEQMDKIRVCQMKDMCGKLTPLLSQVQDVDSLNILRTLVESAFSTRMKARLSAGPGAPMHENSSDTDSGLVQELKQSVANDMCIGGCSHGEWRWTSGQLPVQGLRVSHEAGELQLSQCSFNSAVRRLSAKQKVSPSQLLGQRKRVGDNMIHDIREFDWVCRANESWKRQKRGGS</sequence>
<name>A0A086JY27_TOXGO</name>
<dbReference type="EMBL" id="AHZU02001049">
    <property type="protein sequence ID" value="KFG37045.1"/>
    <property type="molecule type" value="Genomic_DNA"/>
</dbReference>
<evidence type="ECO:0000313" key="2">
    <source>
        <dbReference type="EMBL" id="KFG37045.1"/>
    </source>
</evidence>
<reference evidence="2 3" key="1">
    <citation type="submission" date="2014-02" db="EMBL/GenBank/DDBJ databases">
        <authorList>
            <person name="Sibley D."/>
            <person name="Venepally P."/>
            <person name="Karamycheva S."/>
            <person name="Hadjithomas M."/>
            <person name="Khan A."/>
            <person name="Brunk B."/>
            <person name="Roos D."/>
            <person name="Caler E."/>
            <person name="Lorenzi H."/>
        </authorList>
    </citation>
    <scope>NUCLEOTIDE SEQUENCE [LARGE SCALE GENOMIC DNA]</scope>
    <source>
        <strain evidence="2 3">GAB2-2007-GAL-DOM2</strain>
    </source>
</reference>
<organism evidence="2 3">
    <name type="scientific">Toxoplasma gondii GAB2-2007-GAL-DOM2</name>
    <dbReference type="NCBI Taxonomy" id="1130820"/>
    <lineage>
        <taxon>Eukaryota</taxon>
        <taxon>Sar</taxon>
        <taxon>Alveolata</taxon>
        <taxon>Apicomplexa</taxon>
        <taxon>Conoidasida</taxon>
        <taxon>Coccidia</taxon>
        <taxon>Eucoccidiorida</taxon>
        <taxon>Eimeriorina</taxon>
        <taxon>Sarcocystidae</taxon>
        <taxon>Toxoplasma</taxon>
    </lineage>
</organism>
<feature type="region of interest" description="Disordered" evidence="1">
    <location>
        <begin position="957"/>
        <end position="982"/>
    </location>
</feature>
<accession>A0A086JY27</accession>
<proteinExistence type="predicted"/>
<dbReference type="Proteomes" id="UP000028837">
    <property type="component" value="Unassembled WGS sequence"/>
</dbReference>
<dbReference type="VEuPathDB" id="ToxoDB:TGDOM2_314700"/>
<feature type="region of interest" description="Disordered" evidence="1">
    <location>
        <begin position="667"/>
        <end position="687"/>
    </location>
</feature>
<evidence type="ECO:0000256" key="1">
    <source>
        <dbReference type="SAM" id="MobiDB-lite"/>
    </source>
</evidence>
<feature type="region of interest" description="Disordered" evidence="1">
    <location>
        <begin position="563"/>
        <end position="583"/>
    </location>
</feature>